<name>A0ABR4SYS7_9ACTN</name>
<comment type="caution">
    <text evidence="1">The sequence shown here is derived from an EMBL/GenBank/DDBJ whole genome shotgun (WGS) entry which is preliminary data.</text>
</comment>
<organism evidence="1 2">
    <name type="scientific">Streptomyces griseorubens</name>
    <dbReference type="NCBI Taxonomy" id="66897"/>
    <lineage>
        <taxon>Bacteria</taxon>
        <taxon>Bacillati</taxon>
        <taxon>Actinomycetota</taxon>
        <taxon>Actinomycetes</taxon>
        <taxon>Kitasatosporales</taxon>
        <taxon>Streptomycetaceae</taxon>
        <taxon>Streptomyces</taxon>
        <taxon>Streptomyces althioticus group</taxon>
    </lineage>
</organism>
<dbReference type="Proteomes" id="UP000027632">
    <property type="component" value="Unassembled WGS sequence"/>
</dbReference>
<evidence type="ECO:0000313" key="1">
    <source>
        <dbReference type="EMBL" id="KEG40170.1"/>
    </source>
</evidence>
<protein>
    <submittedName>
        <fullName evidence="1">Uncharacterized protein</fullName>
    </submittedName>
</protein>
<keyword evidence="2" id="KW-1185">Reference proteome</keyword>
<evidence type="ECO:0000313" key="2">
    <source>
        <dbReference type="Proteomes" id="UP000027632"/>
    </source>
</evidence>
<proteinExistence type="predicted"/>
<dbReference type="EMBL" id="JJMG01000162">
    <property type="protein sequence ID" value="KEG40170.1"/>
    <property type="molecule type" value="Genomic_DNA"/>
</dbReference>
<reference evidence="1 2" key="1">
    <citation type="submission" date="2014-04" db="EMBL/GenBank/DDBJ databases">
        <title>Draft genome sequence of the novel Streptomyces griseorubens JSD-1 playing a role in carbon and nitrogen cycle.</title>
        <authorList>
            <consortium name="Shanghai Jiao Tong University"/>
            <person name="Feng H."/>
            <person name="Sun Y."/>
            <person name="Zhi Y."/>
            <person name="Mao L."/>
            <person name="Luo Y."/>
            <person name="Wei X."/>
            <person name="Zhou P."/>
        </authorList>
    </citation>
    <scope>NUCLEOTIDE SEQUENCE [LARGE SCALE GENOMIC DNA]</scope>
    <source>
        <strain evidence="1 2">JSD-1</strain>
    </source>
</reference>
<sequence>MLGGTVAALGWFALTGREEVWPVGRVRLIAVGLVVGPSGWPVVRRGDPARAAFRSDLPVVSSGRSQPVAGVAVVPGFGASPGCGPP</sequence>
<gene>
    <name evidence="1" type="ORF">DJ64_10670</name>
</gene>
<accession>A0ABR4SYS7</accession>